<evidence type="ECO:0000256" key="6">
    <source>
        <dbReference type="ARBA" id="ARBA00022583"/>
    </source>
</evidence>
<feature type="domain" description="USP" evidence="15">
    <location>
        <begin position="197"/>
        <end position="704"/>
    </location>
</feature>
<keyword evidence="19" id="KW-1185">Reference proteome</keyword>
<evidence type="ECO:0000256" key="12">
    <source>
        <dbReference type="PROSITE-ProRule" id="PRU00502"/>
    </source>
</evidence>
<feature type="region of interest" description="Disordered" evidence="14">
    <location>
        <begin position="223"/>
        <end position="293"/>
    </location>
</feature>
<dbReference type="InterPro" id="IPR013083">
    <property type="entry name" value="Znf_RING/FYVE/PHD"/>
</dbReference>
<dbReference type="AlphaFoldDB" id="A0ABD0YJU3"/>
<evidence type="ECO:0000256" key="14">
    <source>
        <dbReference type="SAM" id="MobiDB-lite"/>
    </source>
</evidence>
<dbReference type="EC" id="3.4.19.12" evidence="13"/>
<feature type="domain" description="DUSP" evidence="17">
    <location>
        <begin position="709"/>
        <end position="811"/>
    </location>
</feature>
<gene>
    <name evidence="18" type="ORF">AAG570_007520</name>
</gene>
<dbReference type="Gene3D" id="3.30.40.10">
    <property type="entry name" value="Zinc/RING finger domain, C3HC4 (zinc finger)"/>
    <property type="match status" value="1"/>
</dbReference>
<reference evidence="18 19" key="1">
    <citation type="submission" date="2024-07" db="EMBL/GenBank/DDBJ databases">
        <title>Chromosome-level genome assembly of the water stick insect Ranatra chinensis (Heteroptera: Nepidae).</title>
        <authorList>
            <person name="Liu X."/>
        </authorList>
    </citation>
    <scope>NUCLEOTIDE SEQUENCE [LARGE SCALE GENOMIC DNA]</scope>
    <source>
        <strain evidence="18">Cailab_2021Rc</strain>
        <tissue evidence="18">Muscle</tissue>
    </source>
</reference>
<dbReference type="PROSITE" id="PS51283">
    <property type="entry name" value="DUSP"/>
    <property type="match status" value="1"/>
</dbReference>
<evidence type="ECO:0000256" key="3">
    <source>
        <dbReference type="ARBA" id="ARBA00004556"/>
    </source>
</evidence>
<evidence type="ECO:0000256" key="10">
    <source>
        <dbReference type="ARBA" id="ARBA00022833"/>
    </source>
</evidence>
<evidence type="ECO:0000256" key="9">
    <source>
        <dbReference type="ARBA" id="ARBA00022771"/>
    </source>
</evidence>
<feature type="compositionally biased region" description="Polar residues" evidence="14">
    <location>
        <begin position="406"/>
        <end position="432"/>
    </location>
</feature>
<keyword evidence="13" id="KW-0378">Hydrolase</keyword>
<dbReference type="SUPFAM" id="SSF54001">
    <property type="entry name" value="Cysteine proteinases"/>
    <property type="match status" value="1"/>
</dbReference>
<sequence length="821" mass="91399">MVWWLPCQRTGVRFLRRVVWLKARLASGPSGVQYVSQSVGCYVCETTGASKLWLCLHKDCLRIVCSDPTNNHSHLHYLSDTTHCLHVNLASLCIWCYQCDREAVVMQSGPTGSDPQHDVDTTGSVVQVGGATPDQQPEVRPTVLRFGRRGLSWWTKRLLAHFHCMNGNCRTFVLWGVVRHSVLVSGDNGFEGSMRLTGLQNIGNTCYMNAALQALSNCPPLVQHFLSRPPPPSQQQPPPAPATATAPTSAKQAAAAASAASGDHPPQYGSLLRGGGNSAVAPPATPVGGPGVGGGLTRSFHRLMLDVWSPRRTPYVAPTAILYAIRKSHPMFRGFHQHDTQEFLRCLMDQLHEEMKEPNVEPPLQFNRPPSYLSLDTLEQISEGEGGAASSQSEGEEYETCDSGVSERSSLSEEATNTTAQPLRSLSRTPSPTGVELNRLRNSMKQQNHLMGQHGSPSRRKQISYRSIISDVFDGKLISSVQCLTCNRVSTRVETFQDLSLPIPNRDHLNMLHQGSVNTSPTKCTHLYPADQVGETEGWWAWLWDWVCSWFWGPTVGLHDCLAAFFSADELKGDNMYSCEKCNKLRNGVKYSRVLQCPEMLCVHLKRFRHELMFSSKINSYVTFPLEGLDLKPYLHPNCPSEVTTYDLTSVICHHGTAGGGHYTCYALNCQSGKWYEFDDHCVRLVSPETVRNCEAYVLFYRKDSSTVSRYRKRASRLQEMCSAATPAVTTSCGPSGEESGGGSQLYLVSQRWLDRFNTFAEPGPIDNRSLVCRHGGSLPDAEYVVLMQPVWDYLYQKTCDHKRMAHRTYLVSVVSCFLFS</sequence>
<dbReference type="PROSITE" id="PS00972">
    <property type="entry name" value="USP_1"/>
    <property type="match status" value="1"/>
</dbReference>
<dbReference type="InterPro" id="IPR001394">
    <property type="entry name" value="Peptidase_C19_UCH"/>
</dbReference>
<dbReference type="Pfam" id="PF00443">
    <property type="entry name" value="UCH"/>
    <property type="match status" value="1"/>
</dbReference>
<dbReference type="GO" id="GO:0008270">
    <property type="term" value="F:zinc ion binding"/>
    <property type="evidence" value="ECO:0007669"/>
    <property type="project" value="UniProtKB-KW"/>
</dbReference>
<dbReference type="InterPro" id="IPR018200">
    <property type="entry name" value="USP_CS"/>
</dbReference>
<dbReference type="EMBL" id="JBFDAA010000020">
    <property type="protein sequence ID" value="KAL1115490.1"/>
    <property type="molecule type" value="Genomic_DNA"/>
</dbReference>
<dbReference type="InterPro" id="IPR001607">
    <property type="entry name" value="Znf_UBP"/>
</dbReference>
<keyword evidence="9 12" id="KW-0863">Zinc-finger</keyword>
<evidence type="ECO:0000256" key="4">
    <source>
        <dbReference type="ARBA" id="ARBA00008269"/>
    </source>
</evidence>
<dbReference type="SMART" id="SM00695">
    <property type="entry name" value="DUSP"/>
    <property type="match status" value="1"/>
</dbReference>
<dbReference type="PROSITE" id="PS50271">
    <property type="entry name" value="ZF_UBP"/>
    <property type="match status" value="1"/>
</dbReference>
<feature type="compositionally biased region" description="Low complexity" evidence="14">
    <location>
        <begin position="242"/>
        <end position="261"/>
    </location>
</feature>
<dbReference type="GO" id="GO:0004843">
    <property type="term" value="F:cysteine-type deubiquitinase activity"/>
    <property type="evidence" value="ECO:0007669"/>
    <property type="project" value="UniProtKB-UniRule"/>
</dbReference>
<dbReference type="GO" id="GO:0006508">
    <property type="term" value="P:proteolysis"/>
    <property type="evidence" value="ECO:0007669"/>
    <property type="project" value="UniProtKB-KW"/>
</dbReference>
<accession>A0ABD0YJU3</accession>
<evidence type="ECO:0000313" key="18">
    <source>
        <dbReference type="EMBL" id="KAL1115490.1"/>
    </source>
</evidence>
<proteinExistence type="inferred from homology"/>
<dbReference type="PROSITE" id="PS50235">
    <property type="entry name" value="USP_3"/>
    <property type="match status" value="1"/>
</dbReference>
<keyword evidence="13" id="KW-0833">Ubl conjugation pathway</keyword>
<keyword evidence="11" id="KW-0206">Cytoskeleton</keyword>
<dbReference type="PROSITE" id="PS00973">
    <property type="entry name" value="USP_2"/>
    <property type="match status" value="1"/>
</dbReference>
<dbReference type="InterPro" id="IPR038765">
    <property type="entry name" value="Papain-like_cys_pep_sf"/>
</dbReference>
<dbReference type="SUPFAM" id="SSF57850">
    <property type="entry name" value="RING/U-box"/>
    <property type="match status" value="1"/>
</dbReference>
<evidence type="ECO:0000256" key="11">
    <source>
        <dbReference type="ARBA" id="ARBA00023212"/>
    </source>
</evidence>
<comment type="caution">
    <text evidence="18">The sequence shown here is derived from an EMBL/GenBank/DDBJ whole genome shotgun (WGS) entry which is preliminary data.</text>
</comment>
<dbReference type="Proteomes" id="UP001558652">
    <property type="component" value="Unassembled WGS sequence"/>
</dbReference>
<dbReference type="Pfam" id="PF02148">
    <property type="entry name" value="zf-UBP"/>
    <property type="match status" value="1"/>
</dbReference>
<dbReference type="InterPro" id="IPR035927">
    <property type="entry name" value="DUSP-like_sf"/>
</dbReference>
<dbReference type="PANTHER" id="PTHR21646:SF86">
    <property type="entry name" value="UBIQUITIN CARBOXYL-TERMINAL HYDROLASE"/>
    <property type="match status" value="1"/>
</dbReference>
<evidence type="ECO:0000256" key="2">
    <source>
        <dbReference type="ARBA" id="ARBA00004300"/>
    </source>
</evidence>
<dbReference type="GO" id="GO:0006897">
    <property type="term" value="P:endocytosis"/>
    <property type="evidence" value="ECO:0007669"/>
    <property type="project" value="UniProtKB-KW"/>
</dbReference>
<feature type="compositionally biased region" description="Low complexity" evidence="14">
    <location>
        <begin position="383"/>
        <end position="393"/>
    </location>
</feature>
<feature type="compositionally biased region" description="Pro residues" evidence="14">
    <location>
        <begin position="228"/>
        <end position="241"/>
    </location>
</feature>
<dbReference type="SUPFAM" id="SSF143791">
    <property type="entry name" value="DUSP-like"/>
    <property type="match status" value="1"/>
</dbReference>
<keyword evidence="6" id="KW-0254">Endocytosis</keyword>
<evidence type="ECO:0000256" key="13">
    <source>
        <dbReference type="RuleBase" id="RU366025"/>
    </source>
</evidence>
<dbReference type="GO" id="GO:0005813">
    <property type="term" value="C:centrosome"/>
    <property type="evidence" value="ECO:0007669"/>
    <property type="project" value="UniProtKB-SubCell"/>
</dbReference>
<comment type="subcellular location">
    <subcellularLocation>
        <location evidence="2">Cytoplasm</location>
        <location evidence="2">Cytoskeleton</location>
        <location evidence="2">Microtubule organizing center</location>
        <location evidence="2">Centrosome</location>
    </subcellularLocation>
    <subcellularLocation>
        <location evidence="3">Cytoplasm</location>
        <location evidence="3">Perinuclear region</location>
    </subcellularLocation>
</comment>
<keyword evidence="5" id="KW-0963">Cytoplasm</keyword>
<evidence type="ECO:0000256" key="5">
    <source>
        <dbReference type="ARBA" id="ARBA00022490"/>
    </source>
</evidence>
<evidence type="ECO:0000256" key="8">
    <source>
        <dbReference type="ARBA" id="ARBA00022737"/>
    </source>
</evidence>
<dbReference type="Pfam" id="PF06337">
    <property type="entry name" value="DUSP"/>
    <property type="match status" value="1"/>
</dbReference>
<comment type="catalytic activity">
    <reaction evidence="1 13">
        <text>Thiol-dependent hydrolysis of ester, thioester, amide, peptide and isopeptide bonds formed by the C-terminal Gly of ubiquitin (a 76-residue protein attached to proteins as an intracellular targeting signal).</text>
        <dbReference type="EC" id="3.4.19.12"/>
    </reaction>
</comment>
<dbReference type="PANTHER" id="PTHR21646">
    <property type="entry name" value="UBIQUITIN CARBOXYL-TERMINAL HYDROLASE"/>
    <property type="match status" value="1"/>
</dbReference>
<keyword evidence="13" id="KW-0788">Thiol protease</keyword>
<feature type="region of interest" description="Disordered" evidence="14">
    <location>
        <begin position="383"/>
        <end position="436"/>
    </location>
</feature>
<evidence type="ECO:0000259" key="16">
    <source>
        <dbReference type="PROSITE" id="PS50271"/>
    </source>
</evidence>
<comment type="similarity">
    <text evidence="4">Belongs to the peptidase C19 family. USP20/USP33 subfamily.</text>
</comment>
<dbReference type="Gene3D" id="3.30.2230.10">
    <property type="entry name" value="DUSP-like"/>
    <property type="match status" value="1"/>
</dbReference>
<keyword evidence="13" id="KW-0645">Protease</keyword>
<evidence type="ECO:0000256" key="1">
    <source>
        <dbReference type="ARBA" id="ARBA00000707"/>
    </source>
</evidence>
<dbReference type="CDD" id="cd02674">
    <property type="entry name" value="Peptidase_C19R"/>
    <property type="match status" value="1"/>
</dbReference>
<keyword evidence="10" id="KW-0862">Zinc</keyword>
<dbReference type="InterPro" id="IPR050185">
    <property type="entry name" value="Ub_carboxyl-term_hydrolase"/>
</dbReference>
<evidence type="ECO:0000259" key="15">
    <source>
        <dbReference type="PROSITE" id="PS50235"/>
    </source>
</evidence>
<evidence type="ECO:0000259" key="17">
    <source>
        <dbReference type="PROSITE" id="PS51283"/>
    </source>
</evidence>
<evidence type="ECO:0000256" key="7">
    <source>
        <dbReference type="ARBA" id="ARBA00022723"/>
    </source>
</evidence>
<feature type="domain" description="UBP-type" evidence="16">
    <location>
        <begin position="10"/>
        <end position="121"/>
    </location>
</feature>
<organism evidence="18 19">
    <name type="scientific">Ranatra chinensis</name>
    <dbReference type="NCBI Taxonomy" id="642074"/>
    <lineage>
        <taxon>Eukaryota</taxon>
        <taxon>Metazoa</taxon>
        <taxon>Ecdysozoa</taxon>
        <taxon>Arthropoda</taxon>
        <taxon>Hexapoda</taxon>
        <taxon>Insecta</taxon>
        <taxon>Pterygota</taxon>
        <taxon>Neoptera</taxon>
        <taxon>Paraneoptera</taxon>
        <taxon>Hemiptera</taxon>
        <taxon>Heteroptera</taxon>
        <taxon>Panheteroptera</taxon>
        <taxon>Nepomorpha</taxon>
        <taxon>Nepidae</taxon>
        <taxon>Ranatrinae</taxon>
        <taxon>Ranatra</taxon>
    </lineage>
</organism>
<evidence type="ECO:0000313" key="19">
    <source>
        <dbReference type="Proteomes" id="UP001558652"/>
    </source>
</evidence>
<dbReference type="Gene3D" id="3.90.70.10">
    <property type="entry name" value="Cysteine proteinases"/>
    <property type="match status" value="1"/>
</dbReference>
<dbReference type="GO" id="GO:0048471">
    <property type="term" value="C:perinuclear region of cytoplasm"/>
    <property type="evidence" value="ECO:0007669"/>
    <property type="project" value="UniProtKB-SubCell"/>
</dbReference>
<dbReference type="InterPro" id="IPR028889">
    <property type="entry name" value="USP"/>
</dbReference>
<protein>
    <recommendedName>
        <fullName evidence="13">Ubiquitin carboxyl-terminal hydrolase</fullName>
        <ecNumber evidence="13">3.4.19.12</ecNumber>
    </recommendedName>
</protein>
<dbReference type="InterPro" id="IPR006615">
    <property type="entry name" value="Pept_C19_DUSP"/>
</dbReference>
<keyword evidence="7" id="KW-0479">Metal-binding</keyword>
<keyword evidence="8" id="KW-0677">Repeat</keyword>
<name>A0ABD0YJU3_9HEMI</name>